<keyword evidence="6" id="KW-0804">Transcription</keyword>
<dbReference type="Pfam" id="PF14144">
    <property type="entry name" value="DOG1"/>
    <property type="match status" value="1"/>
</dbReference>
<feature type="coiled-coil region" evidence="8">
    <location>
        <begin position="209"/>
        <end position="236"/>
    </location>
</feature>
<sequence length="477" mass="52368">MVGSGDQEEDRQQHHHHHHHHLLPSELPLGFRAGSRPASPAAMIASSSMSKESSSYDMADFDQASLFLYLDSHDQQSIQEQRQTLNIFPSQPMHVADPVHEAKSAGVAMAMLPNGNQLQVLPSPNKSPDQQGGQKITSSAPTNPSSPNLPLPNSAKDNKTSLIKKEGTSSGKGATSSDPEIEGRRILDPKTLRRLAQNREAARKSRLRKKAYIQQLESSRIRLSQLEQQVHAARVQGALLGTGDQHQVLPSGPSAASLFDMEYGRWVEEHSKLIFQLRAALNEQMAESQLQVFVSGAMAQHDELLSLKGAIARADIFHLLCGVWASPAERCFLWLGGFRPSEAIKVMLKQVEPVSEGQLMSIYELQQSVKGTEDALSHAMDSLHHSLSDTVAAPDVAGAGGFMGHMSLAINKISAMEDIVRQADGLRQQTLHKLQHMLTVRQAARCFVAISDYFHRLRALSTLWVARPRQEEGGPAM</sequence>
<dbReference type="PROSITE" id="PS00036">
    <property type="entry name" value="BZIP_BASIC"/>
    <property type="match status" value="1"/>
</dbReference>
<dbReference type="GO" id="GO:0003700">
    <property type="term" value="F:DNA-binding transcription factor activity"/>
    <property type="evidence" value="ECO:0007669"/>
    <property type="project" value="InterPro"/>
</dbReference>
<dbReference type="Pfam" id="PF00170">
    <property type="entry name" value="bZIP_1"/>
    <property type="match status" value="1"/>
</dbReference>
<keyword evidence="8" id="KW-0175">Coiled coil</keyword>
<keyword evidence="3" id="KW-0611">Plant defense</keyword>
<evidence type="ECO:0000313" key="12">
    <source>
        <dbReference type="EnsemblPlants" id="OB09G12290.1"/>
    </source>
</evidence>
<feature type="compositionally biased region" description="Low complexity" evidence="9">
    <location>
        <begin position="137"/>
        <end position="155"/>
    </location>
</feature>
<evidence type="ECO:0000256" key="5">
    <source>
        <dbReference type="ARBA" id="ARBA00023125"/>
    </source>
</evidence>
<dbReference type="STRING" id="4533.J3MW50"/>
<reference evidence="12" key="2">
    <citation type="submission" date="2013-04" db="UniProtKB">
        <authorList>
            <consortium name="EnsemblPlants"/>
        </authorList>
    </citation>
    <scope>IDENTIFICATION</scope>
</reference>
<feature type="compositionally biased region" description="Basic residues" evidence="9">
    <location>
        <begin position="13"/>
        <end position="22"/>
    </location>
</feature>
<evidence type="ECO:0000256" key="1">
    <source>
        <dbReference type="ARBA" id="ARBA00004123"/>
    </source>
</evidence>
<organism evidence="12">
    <name type="scientific">Oryza brachyantha</name>
    <name type="common">malo sina</name>
    <dbReference type="NCBI Taxonomy" id="4533"/>
    <lineage>
        <taxon>Eukaryota</taxon>
        <taxon>Viridiplantae</taxon>
        <taxon>Streptophyta</taxon>
        <taxon>Embryophyta</taxon>
        <taxon>Tracheophyta</taxon>
        <taxon>Spermatophyta</taxon>
        <taxon>Magnoliopsida</taxon>
        <taxon>Liliopsida</taxon>
        <taxon>Poales</taxon>
        <taxon>Poaceae</taxon>
        <taxon>BOP clade</taxon>
        <taxon>Oryzoideae</taxon>
        <taxon>Oryzeae</taxon>
        <taxon>Oryzinae</taxon>
        <taxon>Oryza</taxon>
    </lineage>
</organism>
<dbReference type="InterPro" id="IPR025422">
    <property type="entry name" value="TGA_domain"/>
</dbReference>
<dbReference type="InterPro" id="IPR004827">
    <property type="entry name" value="bZIP"/>
</dbReference>
<dbReference type="PROSITE" id="PS50217">
    <property type="entry name" value="BZIP"/>
    <property type="match status" value="1"/>
</dbReference>
<comment type="similarity">
    <text evidence="2">Belongs to the bZIP family.</text>
</comment>
<name>J3MW50_ORYBR</name>
<evidence type="ECO:0000259" key="10">
    <source>
        <dbReference type="PROSITE" id="PS50217"/>
    </source>
</evidence>
<evidence type="ECO:0000256" key="3">
    <source>
        <dbReference type="ARBA" id="ARBA00022821"/>
    </source>
</evidence>
<accession>J3MW50</accession>
<keyword evidence="4" id="KW-0805">Transcription regulation</keyword>
<evidence type="ECO:0000256" key="9">
    <source>
        <dbReference type="SAM" id="MobiDB-lite"/>
    </source>
</evidence>
<evidence type="ECO:0000256" key="2">
    <source>
        <dbReference type="ARBA" id="ARBA00007163"/>
    </source>
</evidence>
<dbReference type="GO" id="GO:0006351">
    <property type="term" value="P:DNA-templated transcription"/>
    <property type="evidence" value="ECO:0007669"/>
    <property type="project" value="InterPro"/>
</dbReference>
<dbReference type="GO" id="GO:0043565">
    <property type="term" value="F:sequence-specific DNA binding"/>
    <property type="evidence" value="ECO:0007669"/>
    <property type="project" value="InterPro"/>
</dbReference>
<dbReference type="GO" id="GO:0005634">
    <property type="term" value="C:nucleus"/>
    <property type="evidence" value="ECO:0007669"/>
    <property type="project" value="UniProtKB-SubCell"/>
</dbReference>
<dbReference type="EnsemblPlants" id="OB09G12290.1">
    <property type="protein sequence ID" value="OB09G12290.1"/>
    <property type="gene ID" value="OB09G12290"/>
</dbReference>
<evidence type="ECO:0000313" key="13">
    <source>
        <dbReference type="Proteomes" id="UP000006038"/>
    </source>
</evidence>
<dbReference type="Gramene" id="OB09G12290.1">
    <property type="protein sequence ID" value="OB09G12290.1"/>
    <property type="gene ID" value="OB09G12290"/>
</dbReference>
<feature type="compositionally biased region" description="Polar residues" evidence="9">
    <location>
        <begin position="168"/>
        <end position="178"/>
    </location>
</feature>
<dbReference type="KEGG" id="obr:102722519"/>
<keyword evidence="13" id="KW-1185">Reference proteome</keyword>
<keyword evidence="5" id="KW-0238">DNA-binding</keyword>
<dbReference type="PROSITE" id="PS51806">
    <property type="entry name" value="DOG1"/>
    <property type="match status" value="1"/>
</dbReference>
<dbReference type="PANTHER" id="PTHR45693">
    <property type="entry name" value="TRANSCRIPTION FACTOR TGA9"/>
    <property type="match status" value="1"/>
</dbReference>
<feature type="region of interest" description="Disordered" evidence="9">
    <location>
        <begin position="1"/>
        <end position="37"/>
    </location>
</feature>
<dbReference type="GO" id="GO:0045893">
    <property type="term" value="P:positive regulation of DNA-templated transcription"/>
    <property type="evidence" value="ECO:0007669"/>
    <property type="project" value="UniProtKB-ARBA"/>
</dbReference>
<dbReference type="SUPFAM" id="SSF57959">
    <property type="entry name" value="Leucine zipper domain"/>
    <property type="match status" value="1"/>
</dbReference>
<dbReference type="OrthoDB" id="2015618at2759"/>
<proteinExistence type="inferred from homology"/>
<dbReference type="Gene3D" id="1.20.5.170">
    <property type="match status" value="1"/>
</dbReference>
<dbReference type="FunFam" id="1.20.5.170:FF:000019">
    <property type="entry name" value="BZIP family transcription factor"/>
    <property type="match status" value="1"/>
</dbReference>
<dbReference type="PANTHER" id="PTHR45693:SF11">
    <property type="entry name" value="TRANSCRIPTION FACTOR TGAL7"/>
    <property type="match status" value="1"/>
</dbReference>
<feature type="compositionally biased region" description="Polar residues" evidence="9">
    <location>
        <begin position="117"/>
        <end position="136"/>
    </location>
</feature>
<dbReference type="AlphaFoldDB" id="J3MW50"/>
<dbReference type="Proteomes" id="UP000006038">
    <property type="component" value="Chromosome 9"/>
</dbReference>
<feature type="region of interest" description="Disordered" evidence="9">
    <location>
        <begin position="117"/>
        <end position="187"/>
    </location>
</feature>
<dbReference type="SMART" id="SM00338">
    <property type="entry name" value="BRLZ"/>
    <property type="match status" value="1"/>
</dbReference>
<dbReference type="eggNOG" id="ENOG502QU32">
    <property type="taxonomic scope" value="Eukaryota"/>
</dbReference>
<dbReference type="OMA" id="GAMAQHD"/>
<keyword evidence="7" id="KW-0539">Nucleus</keyword>
<feature type="compositionally biased region" description="Basic and acidic residues" evidence="9">
    <location>
        <begin position="156"/>
        <end position="167"/>
    </location>
</feature>
<evidence type="ECO:0000256" key="6">
    <source>
        <dbReference type="ARBA" id="ARBA00023163"/>
    </source>
</evidence>
<evidence type="ECO:0000256" key="7">
    <source>
        <dbReference type="ARBA" id="ARBA00023242"/>
    </source>
</evidence>
<evidence type="ECO:0000256" key="4">
    <source>
        <dbReference type="ARBA" id="ARBA00023015"/>
    </source>
</evidence>
<reference evidence="12" key="1">
    <citation type="journal article" date="2013" name="Nat. Commun.">
        <title>Whole-genome sequencing of Oryza brachyantha reveals mechanisms underlying Oryza genome evolution.</title>
        <authorList>
            <person name="Chen J."/>
            <person name="Huang Q."/>
            <person name="Gao D."/>
            <person name="Wang J."/>
            <person name="Lang Y."/>
            <person name="Liu T."/>
            <person name="Li B."/>
            <person name="Bai Z."/>
            <person name="Luis Goicoechea J."/>
            <person name="Liang C."/>
            <person name="Chen C."/>
            <person name="Zhang W."/>
            <person name="Sun S."/>
            <person name="Liao Y."/>
            <person name="Zhang X."/>
            <person name="Yang L."/>
            <person name="Song C."/>
            <person name="Wang M."/>
            <person name="Shi J."/>
            <person name="Liu G."/>
            <person name="Liu J."/>
            <person name="Zhou H."/>
            <person name="Zhou W."/>
            <person name="Yu Q."/>
            <person name="An N."/>
            <person name="Chen Y."/>
            <person name="Cai Q."/>
            <person name="Wang B."/>
            <person name="Liu B."/>
            <person name="Min J."/>
            <person name="Huang Y."/>
            <person name="Wu H."/>
            <person name="Li Z."/>
            <person name="Zhang Y."/>
            <person name="Yin Y."/>
            <person name="Song W."/>
            <person name="Jiang J."/>
            <person name="Jackson S.A."/>
            <person name="Wing R.A."/>
            <person name="Wang J."/>
            <person name="Chen M."/>
        </authorList>
    </citation>
    <scope>NUCLEOTIDE SEQUENCE [LARGE SCALE GENOMIC DNA]</scope>
    <source>
        <strain evidence="12">cv. IRGC 101232</strain>
    </source>
</reference>
<evidence type="ECO:0000256" key="8">
    <source>
        <dbReference type="SAM" id="Coils"/>
    </source>
</evidence>
<evidence type="ECO:0008006" key="14">
    <source>
        <dbReference type="Google" id="ProtNLM"/>
    </source>
</evidence>
<feature type="domain" description="BZIP" evidence="10">
    <location>
        <begin position="188"/>
        <end position="230"/>
    </location>
</feature>
<evidence type="ECO:0000259" key="11">
    <source>
        <dbReference type="PROSITE" id="PS51806"/>
    </source>
</evidence>
<dbReference type="InterPro" id="IPR046347">
    <property type="entry name" value="bZIP_sf"/>
</dbReference>
<protein>
    <recommendedName>
        <fullName evidence="14">DOG1 domain-containing protein</fullName>
    </recommendedName>
</protein>
<dbReference type="GeneID" id="102722519"/>
<dbReference type="HOGENOM" id="CLU_024782_0_2_1"/>
<dbReference type="GO" id="GO:0006952">
    <property type="term" value="P:defense response"/>
    <property type="evidence" value="ECO:0007669"/>
    <property type="project" value="UniProtKB-KW"/>
</dbReference>
<feature type="domain" description="DOG1" evidence="11">
    <location>
        <begin position="256"/>
        <end position="467"/>
    </location>
</feature>
<comment type="subcellular location">
    <subcellularLocation>
        <location evidence="1">Nucleus</location>
    </subcellularLocation>
</comment>